<feature type="transmembrane region" description="Helical" evidence="7">
    <location>
        <begin position="77"/>
        <end position="98"/>
    </location>
</feature>
<feature type="transmembrane region" description="Helical" evidence="7">
    <location>
        <begin position="154"/>
        <end position="173"/>
    </location>
</feature>
<gene>
    <name evidence="9" type="ORF">GB883_18075</name>
</gene>
<keyword evidence="9" id="KW-0645">Protease</keyword>
<dbReference type="Gene3D" id="1.20.1540.10">
    <property type="entry name" value="Rhomboid-like"/>
    <property type="match status" value="1"/>
</dbReference>
<keyword evidence="10" id="KW-1185">Reference proteome</keyword>
<protein>
    <submittedName>
        <fullName evidence="9">Rhomboid family intramembrane serine protease</fullName>
    </submittedName>
</protein>
<feature type="transmembrane region" description="Helical" evidence="7">
    <location>
        <begin position="209"/>
        <end position="227"/>
    </location>
</feature>
<feature type="domain" description="Peptidase S54 rhomboid" evidence="8">
    <location>
        <begin position="113"/>
        <end position="248"/>
    </location>
</feature>
<feature type="transmembrane region" description="Helical" evidence="7">
    <location>
        <begin position="118"/>
        <end position="142"/>
    </location>
</feature>
<evidence type="ECO:0000313" key="10">
    <source>
        <dbReference type="Proteomes" id="UP000451860"/>
    </source>
</evidence>
<dbReference type="RefSeq" id="WP_152204713.1">
    <property type="nucleotide sequence ID" value="NZ_VUKF01000069.1"/>
</dbReference>
<dbReference type="InterPro" id="IPR050925">
    <property type="entry name" value="Rhomboid_protease_S54"/>
</dbReference>
<evidence type="ECO:0000256" key="6">
    <source>
        <dbReference type="ARBA" id="ARBA00023136"/>
    </source>
</evidence>
<evidence type="ECO:0000259" key="8">
    <source>
        <dbReference type="Pfam" id="PF01694"/>
    </source>
</evidence>
<reference evidence="9 10" key="1">
    <citation type="submission" date="2019-10" db="EMBL/GenBank/DDBJ databases">
        <title>Georgenia wutianyii sp. nov. and Georgenia yuyongxinii sp. nov. isolated from plateau pika (Ochotona curzoniae) in the Qinghai-Tibet plateau of China.</title>
        <authorList>
            <person name="Tian Z."/>
        </authorList>
    </citation>
    <scope>NUCLEOTIDE SEQUENCE [LARGE SCALE GENOMIC DNA]</scope>
    <source>
        <strain evidence="9 10">DSM 21501</strain>
    </source>
</reference>
<dbReference type="SUPFAM" id="SSF144091">
    <property type="entry name" value="Rhomboid-like"/>
    <property type="match status" value="1"/>
</dbReference>
<comment type="subcellular location">
    <subcellularLocation>
        <location evidence="1">Membrane</location>
        <topology evidence="1">Multi-pass membrane protein</topology>
    </subcellularLocation>
</comment>
<dbReference type="AlphaFoldDB" id="A0A7J5UK06"/>
<evidence type="ECO:0000256" key="5">
    <source>
        <dbReference type="ARBA" id="ARBA00022989"/>
    </source>
</evidence>
<evidence type="ECO:0000256" key="7">
    <source>
        <dbReference type="SAM" id="Phobius"/>
    </source>
</evidence>
<dbReference type="OrthoDB" id="9807874at2"/>
<evidence type="ECO:0000256" key="4">
    <source>
        <dbReference type="ARBA" id="ARBA00022801"/>
    </source>
</evidence>
<dbReference type="GO" id="GO:0004252">
    <property type="term" value="F:serine-type endopeptidase activity"/>
    <property type="evidence" value="ECO:0007669"/>
    <property type="project" value="InterPro"/>
</dbReference>
<organism evidence="9 10">
    <name type="scientific">Georgenia thermotolerans</name>
    <dbReference type="NCBI Taxonomy" id="527326"/>
    <lineage>
        <taxon>Bacteria</taxon>
        <taxon>Bacillati</taxon>
        <taxon>Actinomycetota</taxon>
        <taxon>Actinomycetes</taxon>
        <taxon>Micrococcales</taxon>
        <taxon>Bogoriellaceae</taxon>
        <taxon>Georgenia</taxon>
    </lineage>
</organism>
<keyword evidence="4" id="KW-0378">Hydrolase</keyword>
<evidence type="ECO:0000256" key="1">
    <source>
        <dbReference type="ARBA" id="ARBA00004141"/>
    </source>
</evidence>
<keyword evidence="5 7" id="KW-1133">Transmembrane helix</keyword>
<dbReference type="Proteomes" id="UP000451860">
    <property type="component" value="Unassembled WGS sequence"/>
</dbReference>
<dbReference type="Pfam" id="PF01694">
    <property type="entry name" value="Rhomboid"/>
    <property type="match status" value="1"/>
</dbReference>
<comment type="caution">
    <text evidence="9">The sequence shown here is derived from an EMBL/GenBank/DDBJ whole genome shotgun (WGS) entry which is preliminary data.</text>
</comment>
<dbReference type="EMBL" id="WHJE01000135">
    <property type="protein sequence ID" value="KAE8762687.1"/>
    <property type="molecule type" value="Genomic_DNA"/>
</dbReference>
<proteinExistence type="inferred from homology"/>
<dbReference type="InterPro" id="IPR022764">
    <property type="entry name" value="Peptidase_S54_rhomboid_dom"/>
</dbReference>
<feature type="transmembrane region" description="Helical" evidence="7">
    <location>
        <begin position="258"/>
        <end position="281"/>
    </location>
</feature>
<feature type="transmembrane region" description="Helical" evidence="7">
    <location>
        <begin position="233"/>
        <end position="251"/>
    </location>
</feature>
<sequence>MSEQIQGQAGTEVPVCPRHPGVVSYVRCQRCGRPACAQCQRPAAVGIQCVDCVREAHTRTPAVRTVFGGRARHGRPVVTLTIIGICVALYLLEILVGGSLRSALAFAPAAGASEPYRFVTTAFLHAGILHLALNMYALWIVGSIVEPALGRWRYTALYLISAIGGSVAVLLLANPAGFAWVTAVVGASGAVFGLFSATFLVLRRLGRDATQILVLIALNFALGFVVSNVSWQAHLGGAVTGAVLALGYVYAPRERRGLVSVATTAVVLALLVVLAAVRYGVV</sequence>
<accession>A0A7J5UK06</accession>
<evidence type="ECO:0000256" key="3">
    <source>
        <dbReference type="ARBA" id="ARBA00022692"/>
    </source>
</evidence>
<dbReference type="SUPFAM" id="SSF57845">
    <property type="entry name" value="B-box zinc-binding domain"/>
    <property type="match status" value="1"/>
</dbReference>
<dbReference type="GO" id="GO:0006508">
    <property type="term" value="P:proteolysis"/>
    <property type="evidence" value="ECO:0007669"/>
    <property type="project" value="UniProtKB-KW"/>
</dbReference>
<evidence type="ECO:0000256" key="2">
    <source>
        <dbReference type="ARBA" id="ARBA00009045"/>
    </source>
</evidence>
<name>A0A7J5UK06_9MICO</name>
<dbReference type="InterPro" id="IPR035952">
    <property type="entry name" value="Rhomboid-like_sf"/>
</dbReference>
<dbReference type="PANTHER" id="PTHR43731:SF14">
    <property type="entry name" value="PRESENILIN-ASSOCIATED RHOMBOID-LIKE PROTEIN, MITOCHONDRIAL"/>
    <property type="match status" value="1"/>
</dbReference>
<dbReference type="GO" id="GO:0016020">
    <property type="term" value="C:membrane"/>
    <property type="evidence" value="ECO:0007669"/>
    <property type="project" value="UniProtKB-SubCell"/>
</dbReference>
<dbReference type="PANTHER" id="PTHR43731">
    <property type="entry name" value="RHOMBOID PROTEASE"/>
    <property type="match status" value="1"/>
</dbReference>
<keyword evidence="3 7" id="KW-0812">Transmembrane</keyword>
<evidence type="ECO:0000313" key="9">
    <source>
        <dbReference type="EMBL" id="KAE8762687.1"/>
    </source>
</evidence>
<keyword evidence="6 7" id="KW-0472">Membrane</keyword>
<comment type="similarity">
    <text evidence="2">Belongs to the peptidase S54 family.</text>
</comment>
<feature type="transmembrane region" description="Helical" evidence="7">
    <location>
        <begin position="179"/>
        <end position="202"/>
    </location>
</feature>